<dbReference type="PANTHER" id="PTHR38008:SF2">
    <property type="entry name" value="HEMOLYSIN"/>
    <property type="match status" value="1"/>
</dbReference>
<organism evidence="1 2">
    <name type="scientific">Marinibacterium profundimaris</name>
    <dbReference type="NCBI Taxonomy" id="1679460"/>
    <lineage>
        <taxon>Bacteria</taxon>
        <taxon>Pseudomonadati</taxon>
        <taxon>Pseudomonadota</taxon>
        <taxon>Alphaproteobacteria</taxon>
        <taxon>Rhodobacterales</taxon>
        <taxon>Paracoccaceae</taxon>
        <taxon>Marinibacterium</taxon>
    </lineage>
</organism>
<dbReference type="AlphaFoldDB" id="A0A225NDS0"/>
<dbReference type="PROSITE" id="PS51257">
    <property type="entry name" value="PROKAR_LIPOPROTEIN"/>
    <property type="match status" value="1"/>
</dbReference>
<sequence>MTRITTIAFAGLAGLTAACQPQPEAAPPAVGLANPASVFCVESGGRSEIRSDSTGQTGVCVLPDGSEVDEWEYYRANAPA</sequence>
<dbReference type="Proteomes" id="UP000215377">
    <property type="component" value="Unassembled WGS sequence"/>
</dbReference>
<evidence type="ECO:0000313" key="2">
    <source>
        <dbReference type="Proteomes" id="UP000215377"/>
    </source>
</evidence>
<evidence type="ECO:0000313" key="1">
    <source>
        <dbReference type="EMBL" id="OWU70430.1"/>
    </source>
</evidence>
<reference evidence="1 2" key="1">
    <citation type="submission" date="2013-04" db="EMBL/GenBank/DDBJ databases">
        <title>Oceanicola sp. 22II1-22F33 Genome Sequencing.</title>
        <authorList>
            <person name="Lai Q."/>
            <person name="Li G."/>
            <person name="Shao Z."/>
        </authorList>
    </citation>
    <scope>NUCLEOTIDE SEQUENCE [LARGE SCALE GENOMIC DNA]</scope>
    <source>
        <strain evidence="1 2">22II1-22F33</strain>
    </source>
</reference>
<dbReference type="EMBL" id="AQQR01000012">
    <property type="protein sequence ID" value="OWU70430.1"/>
    <property type="molecule type" value="Genomic_DNA"/>
</dbReference>
<protein>
    <recommendedName>
        <fullName evidence="3">Hemolysin</fullName>
    </recommendedName>
</protein>
<proteinExistence type="predicted"/>
<dbReference type="OrthoDB" id="148878at2"/>
<evidence type="ECO:0008006" key="3">
    <source>
        <dbReference type="Google" id="ProtNLM"/>
    </source>
</evidence>
<dbReference type="InterPro" id="IPR005590">
    <property type="entry name" value="DUF333"/>
</dbReference>
<keyword evidence="2" id="KW-1185">Reference proteome</keyword>
<gene>
    <name evidence="1" type="ORF">ATO3_20865</name>
</gene>
<accession>A0A225NDS0</accession>
<dbReference type="PANTHER" id="PTHR38008">
    <property type="entry name" value="HEMOLYSIN-RELATED"/>
    <property type="match status" value="1"/>
</dbReference>
<dbReference type="RefSeq" id="WP_088651853.1">
    <property type="nucleotide sequence ID" value="NZ_AQQR01000012.1"/>
</dbReference>
<dbReference type="Pfam" id="PF03891">
    <property type="entry name" value="DUF333"/>
    <property type="match status" value="1"/>
</dbReference>
<name>A0A225NDS0_9RHOB</name>
<comment type="caution">
    <text evidence="1">The sequence shown here is derived from an EMBL/GenBank/DDBJ whole genome shotgun (WGS) entry which is preliminary data.</text>
</comment>